<dbReference type="PROSITE" id="PS00211">
    <property type="entry name" value="ABC_TRANSPORTER_1"/>
    <property type="match status" value="1"/>
</dbReference>
<geneLocation type="plasmid" evidence="7">
    <name>pemeittgr7c</name>
</geneLocation>
<dbReference type="KEGG" id="emx:FKV68_30855"/>
<evidence type="ECO:0000256" key="3">
    <source>
        <dbReference type="ARBA" id="ARBA00022448"/>
    </source>
</evidence>
<evidence type="ECO:0000256" key="2">
    <source>
        <dbReference type="ARBA" id="ARBA00005417"/>
    </source>
</evidence>
<sequence length="374" mass="40696">MADTSQNFEVRDLSKVYFSADGLSGGIRDANFSLAPGTFFTLLGPSGCGKTTTLRCIAGLEQPNEGVISHGEDVYFDGARKINVALNRRNFGMVFQSYAIWPHMSVFENVAFPLRVSKSRKYAAFEIQKMVGEALEIVGLGGFAQRAATRLSGGQQQRVALARAIVARPKLLLLDEPLSNLDAALREEMRAELKRLQQQIGVTTIYVTHDQSEALDMSDLIAVINQGRVVQFGSPREIYFRPSSRFVAGFVGSTNLIRGKLLEPAEDNGIAAVRLEQGDVVRCIFPRAEARDTEISVSVRPESISMGDTGTEATDLNRVQGVVESNGFLGNLNRYVVKVGLTPLIVNTGPELMFDIGSTVNLSFAVESTLAVPD</sequence>
<dbReference type="GO" id="GO:0005524">
    <property type="term" value="F:ATP binding"/>
    <property type="evidence" value="ECO:0007669"/>
    <property type="project" value="UniProtKB-KW"/>
</dbReference>
<dbReference type="InterPro" id="IPR003593">
    <property type="entry name" value="AAA+_ATPase"/>
</dbReference>
<evidence type="ECO:0000256" key="1">
    <source>
        <dbReference type="ARBA" id="ARBA00004417"/>
    </source>
</evidence>
<comment type="similarity">
    <text evidence="2">Belongs to the ABC transporter superfamily.</text>
</comment>
<dbReference type="InterPro" id="IPR003439">
    <property type="entry name" value="ABC_transporter-like_ATP-bd"/>
</dbReference>
<dbReference type="Gene3D" id="2.40.50.100">
    <property type="match status" value="1"/>
</dbReference>
<reference evidence="6 7" key="1">
    <citation type="submission" date="2019-06" db="EMBL/GenBank/DDBJ databases">
        <title>Complete genome sequence of Ensifer mexicanus ITTG R7 isolated from nodules of Acacia angustissima (Mill.) Kuntze.</title>
        <authorList>
            <person name="Rincon-Rosales R."/>
            <person name="Rogel M.A."/>
            <person name="Guerrero G."/>
            <person name="Rincon-Molina C.I."/>
            <person name="Lopez-Lopez A."/>
            <person name="Martinez-Romero E."/>
        </authorList>
    </citation>
    <scope>NUCLEOTIDE SEQUENCE [LARGE SCALE GENOMIC DNA]</scope>
    <source>
        <strain evidence="6 7">ITTG R7</strain>
        <plasmid evidence="7">pemeittgr7c</plasmid>
    </source>
</reference>
<accession>A0A859R268</accession>
<keyword evidence="6" id="KW-0614">Plasmid</keyword>
<dbReference type="RefSeq" id="WP_180942585.1">
    <property type="nucleotide sequence ID" value="NZ_CP041241.1"/>
</dbReference>
<dbReference type="GO" id="GO:0016887">
    <property type="term" value="F:ATP hydrolysis activity"/>
    <property type="evidence" value="ECO:0007669"/>
    <property type="project" value="InterPro"/>
</dbReference>
<dbReference type="SUPFAM" id="SSF50331">
    <property type="entry name" value="MOP-like"/>
    <property type="match status" value="1"/>
</dbReference>
<dbReference type="PANTHER" id="PTHR42781">
    <property type="entry name" value="SPERMIDINE/PUTRESCINE IMPORT ATP-BINDING PROTEIN POTA"/>
    <property type="match status" value="1"/>
</dbReference>
<name>A0A859R268_9HYPH</name>
<dbReference type="InterPro" id="IPR008995">
    <property type="entry name" value="Mo/tungstate-bd_C_term_dom"/>
</dbReference>
<dbReference type="InterPro" id="IPR017871">
    <property type="entry name" value="ABC_transporter-like_CS"/>
</dbReference>
<dbReference type="SUPFAM" id="SSF52540">
    <property type="entry name" value="P-loop containing nucleoside triphosphate hydrolases"/>
    <property type="match status" value="1"/>
</dbReference>
<keyword evidence="3" id="KW-0813">Transport</keyword>
<comment type="subcellular location">
    <subcellularLocation>
        <location evidence="1">Cell inner membrane</location>
        <topology evidence="1">Peripheral membrane protein</topology>
    </subcellularLocation>
</comment>
<evidence type="ECO:0000256" key="4">
    <source>
        <dbReference type="ARBA" id="ARBA00022741"/>
    </source>
</evidence>
<dbReference type="SMART" id="SM00382">
    <property type="entry name" value="AAA"/>
    <property type="match status" value="1"/>
</dbReference>
<evidence type="ECO:0000256" key="5">
    <source>
        <dbReference type="ARBA" id="ARBA00022840"/>
    </source>
</evidence>
<dbReference type="GO" id="GO:0140359">
    <property type="term" value="F:ABC-type transporter activity"/>
    <property type="evidence" value="ECO:0007669"/>
    <property type="project" value="UniProtKB-ARBA"/>
</dbReference>
<dbReference type="AlphaFoldDB" id="A0A859R268"/>
<dbReference type="InterPro" id="IPR013611">
    <property type="entry name" value="Transp-assoc_OB_typ2"/>
</dbReference>
<evidence type="ECO:0000313" key="7">
    <source>
        <dbReference type="Proteomes" id="UP000510721"/>
    </source>
</evidence>
<dbReference type="InterPro" id="IPR050093">
    <property type="entry name" value="ABC_SmlMolc_Importer"/>
</dbReference>
<dbReference type="GO" id="GO:0043190">
    <property type="term" value="C:ATP-binding cassette (ABC) transporter complex"/>
    <property type="evidence" value="ECO:0007669"/>
    <property type="project" value="InterPro"/>
</dbReference>
<gene>
    <name evidence="6" type="ORF">FKV68_30855</name>
</gene>
<dbReference type="Gene3D" id="3.40.50.300">
    <property type="entry name" value="P-loop containing nucleotide triphosphate hydrolases"/>
    <property type="match status" value="1"/>
</dbReference>
<protein>
    <submittedName>
        <fullName evidence="6">ABC transporter ATP-binding protein</fullName>
    </submittedName>
</protein>
<organism evidence="6 7">
    <name type="scientific">Sinorhizobium mexicanum</name>
    <dbReference type="NCBI Taxonomy" id="375549"/>
    <lineage>
        <taxon>Bacteria</taxon>
        <taxon>Pseudomonadati</taxon>
        <taxon>Pseudomonadota</taxon>
        <taxon>Alphaproteobacteria</taxon>
        <taxon>Hyphomicrobiales</taxon>
        <taxon>Rhizobiaceae</taxon>
        <taxon>Sinorhizobium/Ensifer group</taxon>
        <taxon>Sinorhizobium</taxon>
    </lineage>
</organism>
<dbReference type="Pfam" id="PF00005">
    <property type="entry name" value="ABC_tran"/>
    <property type="match status" value="1"/>
</dbReference>
<dbReference type="InterPro" id="IPR027417">
    <property type="entry name" value="P-loop_NTPase"/>
</dbReference>
<dbReference type="PROSITE" id="PS50893">
    <property type="entry name" value="ABC_TRANSPORTER_2"/>
    <property type="match status" value="1"/>
</dbReference>
<dbReference type="Proteomes" id="UP000510721">
    <property type="component" value="Plasmid pEmeITTGR7c"/>
</dbReference>
<keyword evidence="5 6" id="KW-0067">ATP-binding</keyword>
<dbReference type="Pfam" id="PF08402">
    <property type="entry name" value="TOBE_2"/>
    <property type="match status" value="1"/>
</dbReference>
<keyword evidence="4" id="KW-0547">Nucleotide-binding</keyword>
<dbReference type="FunFam" id="3.40.50.300:FF:000042">
    <property type="entry name" value="Maltose/maltodextrin ABC transporter, ATP-binding protein"/>
    <property type="match status" value="1"/>
</dbReference>
<dbReference type="PANTHER" id="PTHR42781:SF4">
    <property type="entry name" value="SPERMIDINE_PUTRESCINE IMPORT ATP-BINDING PROTEIN POTA"/>
    <property type="match status" value="1"/>
</dbReference>
<proteinExistence type="inferred from homology"/>
<dbReference type="EMBL" id="CP041241">
    <property type="protein sequence ID" value="QLL65689.1"/>
    <property type="molecule type" value="Genomic_DNA"/>
</dbReference>
<evidence type="ECO:0000313" key="6">
    <source>
        <dbReference type="EMBL" id="QLL65689.1"/>
    </source>
</evidence>
<keyword evidence="7" id="KW-1185">Reference proteome</keyword>